<organism evidence="1 2">
    <name type="scientific">Stratiformator vulcanicus</name>
    <dbReference type="NCBI Taxonomy" id="2527980"/>
    <lineage>
        <taxon>Bacteria</taxon>
        <taxon>Pseudomonadati</taxon>
        <taxon>Planctomycetota</taxon>
        <taxon>Planctomycetia</taxon>
        <taxon>Planctomycetales</taxon>
        <taxon>Planctomycetaceae</taxon>
        <taxon>Stratiformator</taxon>
    </lineage>
</organism>
<sequence>MVKPYRLDFVKDTTALDSFAAMCACYGPVEVRCFNRPSDWFEADAWDADY</sequence>
<evidence type="ECO:0000313" key="1">
    <source>
        <dbReference type="EMBL" id="QDT38409.1"/>
    </source>
</evidence>
<accession>A0A517R3D6</accession>
<proteinExistence type="predicted"/>
<keyword evidence="2" id="KW-1185">Reference proteome</keyword>
<reference evidence="1 2" key="1">
    <citation type="submission" date="2019-02" db="EMBL/GenBank/DDBJ databases">
        <title>Deep-cultivation of Planctomycetes and their phenomic and genomic characterization uncovers novel biology.</title>
        <authorList>
            <person name="Wiegand S."/>
            <person name="Jogler M."/>
            <person name="Boedeker C."/>
            <person name="Pinto D."/>
            <person name="Vollmers J."/>
            <person name="Rivas-Marin E."/>
            <person name="Kohn T."/>
            <person name="Peeters S.H."/>
            <person name="Heuer A."/>
            <person name="Rast P."/>
            <person name="Oberbeckmann S."/>
            <person name="Bunk B."/>
            <person name="Jeske O."/>
            <person name="Meyerdierks A."/>
            <person name="Storesund J.E."/>
            <person name="Kallscheuer N."/>
            <person name="Luecker S."/>
            <person name="Lage O.M."/>
            <person name="Pohl T."/>
            <person name="Merkel B.J."/>
            <person name="Hornburger P."/>
            <person name="Mueller R.-W."/>
            <person name="Bruemmer F."/>
            <person name="Labrenz M."/>
            <person name="Spormann A.M."/>
            <person name="Op den Camp H."/>
            <person name="Overmann J."/>
            <person name="Amann R."/>
            <person name="Jetten M.S.M."/>
            <person name="Mascher T."/>
            <person name="Medema M.H."/>
            <person name="Devos D.P."/>
            <person name="Kaster A.-K."/>
            <person name="Ovreas L."/>
            <person name="Rohde M."/>
            <person name="Galperin M.Y."/>
            <person name="Jogler C."/>
        </authorList>
    </citation>
    <scope>NUCLEOTIDE SEQUENCE [LARGE SCALE GENOMIC DNA]</scope>
    <source>
        <strain evidence="1 2">Pan189</strain>
    </source>
</reference>
<dbReference type="RefSeq" id="WP_310820471.1">
    <property type="nucleotide sequence ID" value="NZ_CP036268.1"/>
</dbReference>
<gene>
    <name evidence="1" type="ORF">Pan189_28020</name>
</gene>
<evidence type="ECO:0000313" key="2">
    <source>
        <dbReference type="Proteomes" id="UP000317318"/>
    </source>
</evidence>
<dbReference type="KEGG" id="svp:Pan189_28020"/>
<protein>
    <submittedName>
        <fullName evidence="1">Uncharacterized protein</fullName>
    </submittedName>
</protein>
<dbReference type="AlphaFoldDB" id="A0A517R3D6"/>
<dbReference type="Proteomes" id="UP000317318">
    <property type="component" value="Chromosome"/>
</dbReference>
<name>A0A517R3D6_9PLAN</name>
<dbReference type="EMBL" id="CP036268">
    <property type="protein sequence ID" value="QDT38409.1"/>
    <property type="molecule type" value="Genomic_DNA"/>
</dbReference>